<keyword evidence="6 8" id="KW-1133">Transmembrane helix</keyword>
<dbReference type="GO" id="GO:0005886">
    <property type="term" value="C:plasma membrane"/>
    <property type="evidence" value="ECO:0007669"/>
    <property type="project" value="UniProtKB-SubCell"/>
</dbReference>
<evidence type="ECO:0000256" key="6">
    <source>
        <dbReference type="ARBA" id="ARBA00022989"/>
    </source>
</evidence>
<dbReference type="KEGG" id="eio:H9L01_08715"/>
<dbReference type="Pfam" id="PF00528">
    <property type="entry name" value="BPD_transp_1"/>
    <property type="match status" value="1"/>
</dbReference>
<protein>
    <recommendedName>
        <fullName evidence="8">Phosphate transport system permease protein PstA</fullName>
    </recommendedName>
</protein>
<feature type="transmembrane region" description="Helical" evidence="8">
    <location>
        <begin position="12"/>
        <end position="36"/>
    </location>
</feature>
<dbReference type="SUPFAM" id="SSF161098">
    <property type="entry name" value="MetI-like"/>
    <property type="match status" value="1"/>
</dbReference>
<sequence>MTRKRKIKDGIAKFFTYLASSFSLIVLVAIFAFVFVKGKDTLSIDMLRNDYWSQNYLVEWSEAPQGKFEKPESLGDDVYFSHKFGIGFKDVISHEKQRLIVVDYIDAKSPFNESVNASKGPNYGEKLTISVGDQVEKLEGTNETGTPMFGGAIFSDKSESLAMKLDFMDHVDSLYFKTPGGGIWGSLLATLMLIGLSLLFALPLGIFAAVYLNEIAVPNKMNKLIERCIEMLAGVPSIIFGLMGIAVLYPITAMLGIDGLSILLGSMTMAIILLPVIIRSVQESLIVVPTGYRMSSLSLGATQTQTIFKIILPSALPGILSAVLLAVSRVIGESAALIYTMGTFINDAPQIGKGATTLAVHIWAVMSAEQPNFELASAISLIILAIVLILNISVKLFTKRLSKKLGA</sequence>
<evidence type="ECO:0000256" key="2">
    <source>
        <dbReference type="ARBA" id="ARBA00007069"/>
    </source>
</evidence>
<dbReference type="InterPro" id="IPR005672">
    <property type="entry name" value="Phosphate_PstA"/>
</dbReference>
<evidence type="ECO:0000313" key="10">
    <source>
        <dbReference type="EMBL" id="QNN60444.1"/>
    </source>
</evidence>
<dbReference type="PANTHER" id="PTHR43470:SF3">
    <property type="entry name" value="PHOSPHATE TRANSPORT SYSTEM PERMEASE PROTEIN PSTA-RELATED"/>
    <property type="match status" value="1"/>
</dbReference>
<dbReference type="EMBL" id="CP060715">
    <property type="protein sequence ID" value="QNN60444.1"/>
    <property type="molecule type" value="Genomic_DNA"/>
</dbReference>
<keyword evidence="4 8" id="KW-1003">Cell membrane</keyword>
<proteinExistence type="inferred from homology"/>
<keyword evidence="3" id="KW-0813">Transport</keyword>
<reference evidence="10 11" key="1">
    <citation type="submission" date="2020-08" db="EMBL/GenBank/DDBJ databases">
        <title>Genome sequence of Erysipelothrix inopinata DSM 15511T.</title>
        <authorList>
            <person name="Hyun D.-W."/>
            <person name="Bae J.-W."/>
        </authorList>
    </citation>
    <scope>NUCLEOTIDE SEQUENCE [LARGE SCALE GENOMIC DNA]</scope>
    <source>
        <strain evidence="10 11">DSM 15511</strain>
    </source>
</reference>
<evidence type="ECO:0000256" key="4">
    <source>
        <dbReference type="ARBA" id="ARBA00022475"/>
    </source>
</evidence>
<comment type="subcellular location">
    <subcellularLocation>
        <location evidence="1 8">Cell membrane</location>
        <topology evidence="1 8">Multi-pass membrane protein</topology>
    </subcellularLocation>
</comment>
<keyword evidence="11" id="KW-1185">Reference proteome</keyword>
<dbReference type="InterPro" id="IPR000515">
    <property type="entry name" value="MetI-like"/>
</dbReference>
<accession>A0A7G9RXW9</accession>
<evidence type="ECO:0000256" key="5">
    <source>
        <dbReference type="ARBA" id="ARBA00022692"/>
    </source>
</evidence>
<feature type="transmembrane region" description="Helical" evidence="8">
    <location>
        <begin position="375"/>
        <end position="394"/>
    </location>
</feature>
<evidence type="ECO:0000256" key="1">
    <source>
        <dbReference type="ARBA" id="ARBA00004651"/>
    </source>
</evidence>
<dbReference type="InterPro" id="IPR035906">
    <property type="entry name" value="MetI-like_sf"/>
</dbReference>
<feature type="transmembrane region" description="Helical" evidence="8">
    <location>
        <begin position="183"/>
        <end position="212"/>
    </location>
</feature>
<evidence type="ECO:0000256" key="3">
    <source>
        <dbReference type="ARBA" id="ARBA00022448"/>
    </source>
</evidence>
<dbReference type="CDD" id="cd06261">
    <property type="entry name" value="TM_PBP2"/>
    <property type="match status" value="1"/>
</dbReference>
<dbReference type="Gene3D" id="1.10.3720.10">
    <property type="entry name" value="MetI-like"/>
    <property type="match status" value="1"/>
</dbReference>
<gene>
    <name evidence="10" type="primary">pstA</name>
    <name evidence="10" type="ORF">H9L01_08715</name>
</gene>
<feature type="transmembrane region" description="Helical" evidence="8">
    <location>
        <begin position="257"/>
        <end position="278"/>
    </location>
</feature>
<organism evidence="10 11">
    <name type="scientific">Erysipelothrix inopinata</name>
    <dbReference type="NCBI Taxonomy" id="225084"/>
    <lineage>
        <taxon>Bacteria</taxon>
        <taxon>Bacillati</taxon>
        <taxon>Bacillota</taxon>
        <taxon>Erysipelotrichia</taxon>
        <taxon>Erysipelotrichales</taxon>
        <taxon>Erysipelotrichaceae</taxon>
        <taxon>Erysipelothrix</taxon>
    </lineage>
</organism>
<evidence type="ECO:0000256" key="7">
    <source>
        <dbReference type="ARBA" id="ARBA00023136"/>
    </source>
</evidence>
<dbReference type="GO" id="GO:0035435">
    <property type="term" value="P:phosphate ion transmembrane transport"/>
    <property type="evidence" value="ECO:0007669"/>
    <property type="project" value="InterPro"/>
</dbReference>
<dbReference type="Proteomes" id="UP000515928">
    <property type="component" value="Chromosome"/>
</dbReference>
<keyword evidence="5 8" id="KW-0812">Transmembrane</keyword>
<dbReference type="PROSITE" id="PS50928">
    <property type="entry name" value="ABC_TM1"/>
    <property type="match status" value="1"/>
</dbReference>
<dbReference type="PANTHER" id="PTHR43470">
    <property type="entry name" value="PHOSPHATE TRANSPORT SYSTEM PERMEASE PROTEIN PSTA-RELATED"/>
    <property type="match status" value="1"/>
</dbReference>
<evidence type="ECO:0000313" key="11">
    <source>
        <dbReference type="Proteomes" id="UP000515928"/>
    </source>
</evidence>
<dbReference type="GO" id="GO:0005315">
    <property type="term" value="F:phosphate transmembrane transporter activity"/>
    <property type="evidence" value="ECO:0007669"/>
    <property type="project" value="InterPro"/>
</dbReference>
<evidence type="ECO:0000256" key="8">
    <source>
        <dbReference type="RuleBase" id="RU363043"/>
    </source>
</evidence>
<feature type="transmembrane region" description="Helical" evidence="8">
    <location>
        <begin position="232"/>
        <end position="251"/>
    </location>
</feature>
<dbReference type="AlphaFoldDB" id="A0A7G9RXW9"/>
<feature type="domain" description="ABC transmembrane type-1" evidence="9">
    <location>
        <begin position="187"/>
        <end position="394"/>
    </location>
</feature>
<keyword evidence="7 8" id="KW-0472">Membrane</keyword>
<comment type="similarity">
    <text evidence="2 8">Belongs to the binding-protein-dependent transport system permease family. CysTW subfamily.</text>
</comment>
<evidence type="ECO:0000259" key="9">
    <source>
        <dbReference type="PROSITE" id="PS50928"/>
    </source>
</evidence>
<feature type="transmembrane region" description="Helical" evidence="8">
    <location>
        <begin position="310"/>
        <end position="331"/>
    </location>
</feature>
<name>A0A7G9RXW9_9FIRM</name>
<dbReference type="RefSeq" id="WP_187533573.1">
    <property type="nucleotide sequence ID" value="NZ_CBCSHU010000004.1"/>
</dbReference>
<dbReference type="NCBIfam" id="TIGR00974">
    <property type="entry name" value="3a0107s02c"/>
    <property type="match status" value="1"/>
</dbReference>